<reference evidence="6" key="1">
    <citation type="journal article" date="2019" name="Int. J. Syst. Evol. Microbiol.">
        <title>The Global Catalogue of Microorganisms (GCM) 10K type strain sequencing project: providing services to taxonomists for standard genome sequencing and annotation.</title>
        <authorList>
            <consortium name="The Broad Institute Genomics Platform"/>
            <consortium name="The Broad Institute Genome Sequencing Center for Infectious Disease"/>
            <person name="Wu L."/>
            <person name="Ma J."/>
        </authorList>
    </citation>
    <scope>NUCLEOTIDE SEQUENCE [LARGE SCALE GENOMIC DNA]</scope>
    <source>
        <strain evidence="6">WYCCWR 12678</strain>
    </source>
</reference>
<sequence>MKRMMKSLLTLSTAASLLVLTACGNQPTSGGGGQTKVVNIGWSGPQSGGAALYGKNTLDGLQMAVDDINAAGGIQVGKDKVTLKLVPLDDKYAPNETATNARRLKTEHKATIIFTPHSGGVFAMQTFNAQEKFLIAAYTSEPKVTEAKNPLTVRIPPRYDTYPKPFSEEMMKRFGKKVALVPGTHQYAKDWSAIFKKTWTELGGEIVAENPVDYNKESDFAPAVTKALAAKPDVLFVGGASQPTALVIKAARDQGFKGGFILMDQAKVEEIEPVLKDPKMMEGVIGVMPASQLPNEGTKKFVESYQKKFGADKIPTSEVSYHYSAMFVFAKAMELAGTTEDAAAIRAKVNEAAKQMTPDKIPTPVSGLAEDGALITEPKATTMKDGKYIEIPLPVSK</sequence>
<dbReference type="RefSeq" id="WP_380027008.1">
    <property type="nucleotide sequence ID" value="NZ_JBHSHC010000112.1"/>
</dbReference>
<dbReference type="CDD" id="cd06336">
    <property type="entry name" value="PBP1_ABC_ligand_binding-like"/>
    <property type="match status" value="1"/>
</dbReference>
<name>A0ABV9Q525_9BACL</name>
<comment type="caution">
    <text evidence="5">The sequence shown here is derived from an EMBL/GenBank/DDBJ whole genome shotgun (WGS) entry which is preliminary data.</text>
</comment>
<proteinExistence type="inferred from homology"/>
<dbReference type="InterPro" id="IPR028082">
    <property type="entry name" value="Peripla_BP_I"/>
</dbReference>
<organism evidence="5 6">
    <name type="scientific">Effusibacillus consociatus</name>
    <dbReference type="NCBI Taxonomy" id="1117041"/>
    <lineage>
        <taxon>Bacteria</taxon>
        <taxon>Bacillati</taxon>
        <taxon>Bacillota</taxon>
        <taxon>Bacilli</taxon>
        <taxon>Bacillales</taxon>
        <taxon>Alicyclobacillaceae</taxon>
        <taxon>Effusibacillus</taxon>
    </lineage>
</organism>
<accession>A0ABV9Q525</accession>
<evidence type="ECO:0000256" key="2">
    <source>
        <dbReference type="ARBA" id="ARBA00022729"/>
    </source>
</evidence>
<evidence type="ECO:0000313" key="5">
    <source>
        <dbReference type="EMBL" id="MFC4769008.1"/>
    </source>
</evidence>
<evidence type="ECO:0000313" key="6">
    <source>
        <dbReference type="Proteomes" id="UP001596002"/>
    </source>
</evidence>
<comment type="similarity">
    <text evidence="1">Belongs to the leucine-binding protein family.</text>
</comment>
<dbReference type="Proteomes" id="UP001596002">
    <property type="component" value="Unassembled WGS sequence"/>
</dbReference>
<dbReference type="PANTHER" id="PTHR30483">
    <property type="entry name" value="LEUCINE-SPECIFIC-BINDING PROTEIN"/>
    <property type="match status" value="1"/>
</dbReference>
<feature type="chain" id="PRO_5045927760" evidence="3">
    <location>
        <begin position="22"/>
        <end position="397"/>
    </location>
</feature>
<keyword evidence="6" id="KW-1185">Reference proteome</keyword>
<evidence type="ECO:0000259" key="4">
    <source>
        <dbReference type="Pfam" id="PF13458"/>
    </source>
</evidence>
<protein>
    <submittedName>
        <fullName evidence="5">ABC transporter substrate-binding protein</fullName>
    </submittedName>
</protein>
<dbReference type="InterPro" id="IPR051010">
    <property type="entry name" value="BCAA_transport"/>
</dbReference>
<dbReference type="SUPFAM" id="SSF53822">
    <property type="entry name" value="Periplasmic binding protein-like I"/>
    <property type="match status" value="1"/>
</dbReference>
<feature type="signal peptide" evidence="3">
    <location>
        <begin position="1"/>
        <end position="21"/>
    </location>
</feature>
<keyword evidence="2 3" id="KW-0732">Signal</keyword>
<evidence type="ECO:0000256" key="1">
    <source>
        <dbReference type="ARBA" id="ARBA00010062"/>
    </source>
</evidence>
<dbReference type="Gene3D" id="3.40.50.2300">
    <property type="match status" value="2"/>
</dbReference>
<dbReference type="InterPro" id="IPR028081">
    <property type="entry name" value="Leu-bd"/>
</dbReference>
<feature type="domain" description="Leucine-binding protein" evidence="4">
    <location>
        <begin position="38"/>
        <end position="378"/>
    </location>
</feature>
<evidence type="ECO:0000256" key="3">
    <source>
        <dbReference type="SAM" id="SignalP"/>
    </source>
</evidence>
<dbReference type="PANTHER" id="PTHR30483:SF6">
    <property type="entry name" value="PERIPLASMIC BINDING PROTEIN OF ABC TRANSPORTER FOR NATURAL AMINO ACIDS"/>
    <property type="match status" value="1"/>
</dbReference>
<dbReference type="Pfam" id="PF13458">
    <property type="entry name" value="Peripla_BP_6"/>
    <property type="match status" value="1"/>
</dbReference>
<dbReference type="EMBL" id="JBHSHC010000112">
    <property type="protein sequence ID" value="MFC4769008.1"/>
    <property type="molecule type" value="Genomic_DNA"/>
</dbReference>
<gene>
    <name evidence="5" type="ORF">ACFO8Q_16860</name>
</gene>
<dbReference type="PROSITE" id="PS51257">
    <property type="entry name" value="PROKAR_LIPOPROTEIN"/>
    <property type="match status" value="1"/>
</dbReference>